<dbReference type="EMBL" id="QXFV01006730">
    <property type="protein sequence ID" value="KAE8960625.1"/>
    <property type="molecule type" value="Genomic_DNA"/>
</dbReference>
<evidence type="ECO:0000313" key="3">
    <source>
        <dbReference type="Proteomes" id="UP000429607"/>
    </source>
</evidence>
<evidence type="ECO:0000313" key="4">
    <source>
        <dbReference type="Proteomes" id="UP000434957"/>
    </source>
</evidence>
<evidence type="ECO:0000313" key="1">
    <source>
        <dbReference type="EMBL" id="KAE8960625.1"/>
    </source>
</evidence>
<evidence type="ECO:0000313" key="2">
    <source>
        <dbReference type="EMBL" id="KAE9263512.1"/>
    </source>
</evidence>
<dbReference type="AlphaFoldDB" id="A0A6A3GUP4"/>
<dbReference type="Proteomes" id="UP000429607">
    <property type="component" value="Unassembled WGS sequence"/>
</dbReference>
<dbReference type="EMBL" id="QXFT01008921">
    <property type="protein sequence ID" value="KAE9263512.1"/>
    <property type="molecule type" value="Genomic_DNA"/>
</dbReference>
<dbReference type="Proteomes" id="UP000434957">
    <property type="component" value="Unassembled WGS sequence"/>
</dbReference>
<accession>A0A6A3GUP4</accession>
<keyword evidence="4" id="KW-1185">Reference proteome</keyword>
<organism evidence="1 3">
    <name type="scientific">Phytophthora rubi</name>
    <dbReference type="NCBI Taxonomy" id="129364"/>
    <lineage>
        <taxon>Eukaryota</taxon>
        <taxon>Sar</taxon>
        <taxon>Stramenopiles</taxon>
        <taxon>Oomycota</taxon>
        <taxon>Peronosporomycetes</taxon>
        <taxon>Peronosporales</taxon>
        <taxon>Peronosporaceae</taxon>
        <taxon>Phytophthora</taxon>
    </lineage>
</organism>
<proteinExistence type="predicted"/>
<reference evidence="1 3" key="1">
    <citation type="submission" date="2018-09" db="EMBL/GenBank/DDBJ databases">
        <title>Genomic investigation of the strawberry pathogen Phytophthora fragariae indicates pathogenicity is determined by transcriptional variation in three key races.</title>
        <authorList>
            <person name="Adams T.M."/>
            <person name="Armitage A.D."/>
            <person name="Sobczyk M.K."/>
            <person name="Bates H.J."/>
            <person name="Dunwell J.M."/>
            <person name="Nellist C.F."/>
            <person name="Harrison R.J."/>
        </authorList>
    </citation>
    <scope>NUCLEOTIDE SEQUENCE [LARGE SCALE GENOMIC DNA]</scope>
    <source>
        <strain evidence="1 3">SCRP249</strain>
        <strain evidence="2 4">SCRP333</strain>
    </source>
</reference>
<sequence length="53" mass="5963">MDLHESRVRPLASRAGVVTLLPIPNETANYHGDPILHRQQLLAMYFTLRCCSG</sequence>
<protein>
    <submittedName>
        <fullName evidence="1">Uncharacterized protein</fullName>
    </submittedName>
</protein>
<name>A0A6A3GUP4_9STRA</name>
<comment type="caution">
    <text evidence="1">The sequence shown here is derived from an EMBL/GenBank/DDBJ whole genome shotgun (WGS) entry which is preliminary data.</text>
</comment>
<gene>
    <name evidence="1" type="ORF">PR001_g30326</name>
    <name evidence="2" type="ORF">PR003_g33134</name>
</gene>